<organism evidence="1 2">
    <name type="scientific">Micropruina glycogenica</name>
    <dbReference type="NCBI Taxonomy" id="75385"/>
    <lineage>
        <taxon>Bacteria</taxon>
        <taxon>Bacillati</taxon>
        <taxon>Actinomycetota</taxon>
        <taxon>Actinomycetes</taxon>
        <taxon>Propionibacteriales</taxon>
        <taxon>Nocardioidaceae</taxon>
        <taxon>Micropruina</taxon>
    </lineage>
</organism>
<evidence type="ECO:0000313" key="1">
    <source>
        <dbReference type="EMBL" id="SPD88422.1"/>
    </source>
</evidence>
<sequence>MTHQIKPHDAGVQVIFGIGFNWVVKDSVSLGIVSGTQTHSVFGGPRA</sequence>
<proteinExistence type="predicted"/>
<evidence type="ECO:0000313" key="2">
    <source>
        <dbReference type="Proteomes" id="UP000238164"/>
    </source>
</evidence>
<protein>
    <submittedName>
        <fullName evidence="1">Uncharacterized protein</fullName>
    </submittedName>
</protein>
<name>A0A2N9JLG0_9ACTN</name>
<reference evidence="1 2" key="1">
    <citation type="submission" date="2018-02" db="EMBL/GenBank/DDBJ databases">
        <authorList>
            <person name="Cohen D.B."/>
            <person name="Kent A.D."/>
        </authorList>
    </citation>
    <scope>NUCLEOTIDE SEQUENCE [LARGE SCALE GENOMIC DNA]</scope>
    <source>
        <strain evidence="1">1</strain>
    </source>
</reference>
<gene>
    <name evidence="1" type="ORF">MPLG2_3392</name>
</gene>
<dbReference type="KEGG" id="mgg:MPLG2_3392"/>
<dbReference type="RefSeq" id="WP_158681264.1">
    <property type="nucleotide sequence ID" value="NZ_BAAAGO010000001.1"/>
</dbReference>
<accession>A0A2N9JLG0</accession>
<dbReference type="AlphaFoldDB" id="A0A2N9JLG0"/>
<keyword evidence="2" id="KW-1185">Reference proteome</keyword>
<dbReference type="EMBL" id="LT985188">
    <property type="protein sequence ID" value="SPD88422.1"/>
    <property type="molecule type" value="Genomic_DNA"/>
</dbReference>
<dbReference type="Proteomes" id="UP000238164">
    <property type="component" value="Chromosome 1"/>
</dbReference>